<dbReference type="Proteomes" id="UP000314294">
    <property type="component" value="Unassembled WGS sequence"/>
</dbReference>
<name>A0A4Z2FNC1_9TELE</name>
<feature type="region of interest" description="Disordered" evidence="1">
    <location>
        <begin position="72"/>
        <end position="105"/>
    </location>
</feature>
<evidence type="ECO:0000313" key="2">
    <source>
        <dbReference type="EMBL" id="TNN42395.1"/>
    </source>
</evidence>
<keyword evidence="3" id="KW-1185">Reference proteome</keyword>
<feature type="compositionally biased region" description="Basic and acidic residues" evidence="1">
    <location>
        <begin position="1"/>
        <end position="13"/>
    </location>
</feature>
<proteinExistence type="predicted"/>
<gene>
    <name evidence="2" type="ORF">EYF80_047435</name>
</gene>
<feature type="compositionally biased region" description="Polar residues" evidence="1">
    <location>
        <begin position="14"/>
        <end position="23"/>
    </location>
</feature>
<protein>
    <submittedName>
        <fullName evidence="2">Uncharacterized protein</fullName>
    </submittedName>
</protein>
<dbReference type="AlphaFoldDB" id="A0A4Z2FNC1"/>
<evidence type="ECO:0000256" key="1">
    <source>
        <dbReference type="SAM" id="MobiDB-lite"/>
    </source>
</evidence>
<accession>A0A4Z2FNC1</accession>
<dbReference type="EMBL" id="SRLO01001039">
    <property type="protein sequence ID" value="TNN42395.1"/>
    <property type="molecule type" value="Genomic_DNA"/>
</dbReference>
<organism evidence="2 3">
    <name type="scientific">Liparis tanakae</name>
    <name type="common">Tanaka's snailfish</name>
    <dbReference type="NCBI Taxonomy" id="230148"/>
    <lineage>
        <taxon>Eukaryota</taxon>
        <taxon>Metazoa</taxon>
        <taxon>Chordata</taxon>
        <taxon>Craniata</taxon>
        <taxon>Vertebrata</taxon>
        <taxon>Euteleostomi</taxon>
        <taxon>Actinopterygii</taxon>
        <taxon>Neopterygii</taxon>
        <taxon>Teleostei</taxon>
        <taxon>Neoteleostei</taxon>
        <taxon>Acanthomorphata</taxon>
        <taxon>Eupercaria</taxon>
        <taxon>Perciformes</taxon>
        <taxon>Cottioidei</taxon>
        <taxon>Cottales</taxon>
        <taxon>Liparidae</taxon>
        <taxon>Liparis</taxon>
    </lineage>
</organism>
<reference evidence="2 3" key="1">
    <citation type="submission" date="2019-03" db="EMBL/GenBank/DDBJ databases">
        <title>First draft genome of Liparis tanakae, snailfish: a comprehensive survey of snailfish specific genes.</title>
        <authorList>
            <person name="Kim W."/>
            <person name="Song I."/>
            <person name="Jeong J.-H."/>
            <person name="Kim D."/>
            <person name="Kim S."/>
            <person name="Ryu S."/>
            <person name="Song J.Y."/>
            <person name="Lee S.K."/>
        </authorList>
    </citation>
    <scope>NUCLEOTIDE SEQUENCE [LARGE SCALE GENOMIC DNA]</scope>
    <source>
        <tissue evidence="2">Muscle</tissue>
    </source>
</reference>
<sequence length="105" mass="11444">MKRGARVVEDKQRLQQNQGQLRSTFKHAEGPDAEENSSASGKTAEWLQVAQGGKSLLREGPSSSELRYLGSDMRADGHRVNPSDPSGFIHKSLPLGNKGIMGKKK</sequence>
<evidence type="ECO:0000313" key="3">
    <source>
        <dbReference type="Proteomes" id="UP000314294"/>
    </source>
</evidence>
<feature type="region of interest" description="Disordered" evidence="1">
    <location>
        <begin position="1"/>
        <end position="44"/>
    </location>
</feature>
<comment type="caution">
    <text evidence="2">The sequence shown here is derived from an EMBL/GenBank/DDBJ whole genome shotgun (WGS) entry which is preliminary data.</text>
</comment>